<evidence type="ECO:0000256" key="1">
    <source>
        <dbReference type="SAM" id="MobiDB-lite"/>
    </source>
</evidence>
<evidence type="ECO:0000256" key="2">
    <source>
        <dbReference type="SAM" id="Phobius"/>
    </source>
</evidence>
<keyword evidence="2" id="KW-0812">Transmembrane</keyword>
<feature type="transmembrane region" description="Helical" evidence="2">
    <location>
        <begin position="203"/>
        <end position="229"/>
    </location>
</feature>
<evidence type="ECO:0000313" key="5">
    <source>
        <dbReference type="Proteomes" id="UP000799766"/>
    </source>
</evidence>
<feature type="transmembrane region" description="Helical" evidence="2">
    <location>
        <begin position="135"/>
        <end position="152"/>
    </location>
</feature>
<reference evidence="4" key="1">
    <citation type="journal article" date="2020" name="Stud. Mycol.">
        <title>101 Dothideomycetes genomes: a test case for predicting lifestyles and emergence of pathogens.</title>
        <authorList>
            <person name="Haridas S."/>
            <person name="Albert R."/>
            <person name="Binder M."/>
            <person name="Bloem J."/>
            <person name="Labutti K."/>
            <person name="Salamov A."/>
            <person name="Andreopoulos B."/>
            <person name="Baker S."/>
            <person name="Barry K."/>
            <person name="Bills G."/>
            <person name="Bluhm B."/>
            <person name="Cannon C."/>
            <person name="Castanera R."/>
            <person name="Culley D."/>
            <person name="Daum C."/>
            <person name="Ezra D."/>
            <person name="Gonzalez J."/>
            <person name="Henrissat B."/>
            <person name="Kuo A."/>
            <person name="Liang C."/>
            <person name="Lipzen A."/>
            <person name="Lutzoni F."/>
            <person name="Magnuson J."/>
            <person name="Mondo S."/>
            <person name="Nolan M."/>
            <person name="Ohm R."/>
            <person name="Pangilinan J."/>
            <person name="Park H.-J."/>
            <person name="Ramirez L."/>
            <person name="Alfaro M."/>
            <person name="Sun H."/>
            <person name="Tritt A."/>
            <person name="Yoshinaga Y."/>
            <person name="Zwiers L.-H."/>
            <person name="Turgeon B."/>
            <person name="Goodwin S."/>
            <person name="Spatafora J."/>
            <person name="Crous P."/>
            <person name="Grigoriev I."/>
        </authorList>
    </citation>
    <scope>NUCLEOTIDE SEQUENCE</scope>
    <source>
        <strain evidence="4">ATCC 16933</strain>
    </source>
</reference>
<dbReference type="Pfam" id="PF24841">
    <property type="entry name" value="DUF7719"/>
    <property type="match status" value="1"/>
</dbReference>
<name>A0A6A6NMR2_9PEZI</name>
<dbReference type="OrthoDB" id="5597489at2759"/>
<feature type="transmembrane region" description="Helical" evidence="2">
    <location>
        <begin position="164"/>
        <end position="182"/>
    </location>
</feature>
<keyword evidence="2" id="KW-0472">Membrane</keyword>
<feature type="region of interest" description="Disordered" evidence="1">
    <location>
        <begin position="1"/>
        <end position="42"/>
    </location>
</feature>
<dbReference type="InterPro" id="IPR056136">
    <property type="entry name" value="DUF7719"/>
</dbReference>
<evidence type="ECO:0000259" key="3">
    <source>
        <dbReference type="Pfam" id="PF24841"/>
    </source>
</evidence>
<organism evidence="4 5">
    <name type="scientific">Lineolata rhizophorae</name>
    <dbReference type="NCBI Taxonomy" id="578093"/>
    <lineage>
        <taxon>Eukaryota</taxon>
        <taxon>Fungi</taxon>
        <taxon>Dikarya</taxon>
        <taxon>Ascomycota</taxon>
        <taxon>Pezizomycotina</taxon>
        <taxon>Dothideomycetes</taxon>
        <taxon>Dothideomycetes incertae sedis</taxon>
        <taxon>Lineolatales</taxon>
        <taxon>Lineolataceae</taxon>
        <taxon>Lineolata</taxon>
    </lineage>
</organism>
<feature type="domain" description="DUF7719" evidence="3">
    <location>
        <begin position="166"/>
        <end position="233"/>
    </location>
</feature>
<gene>
    <name evidence="4" type="ORF">BDY21DRAFT_358730</name>
</gene>
<proteinExistence type="predicted"/>
<feature type="transmembrane region" description="Helical" evidence="2">
    <location>
        <begin position="104"/>
        <end position="123"/>
    </location>
</feature>
<evidence type="ECO:0000313" key="4">
    <source>
        <dbReference type="EMBL" id="KAF2452634.1"/>
    </source>
</evidence>
<dbReference type="Proteomes" id="UP000799766">
    <property type="component" value="Unassembled WGS sequence"/>
</dbReference>
<sequence length="235" mass="26291">MSDTPSPRNRRERRAAARAAGHSPNRSPNIPMKKPDYDARPKGKTLYDLAAERQELLAKGTPFESGGGGGGDGATTVEDQVETIRQHEQSSFVHADEFGAVDMAVLYTAGLSMLHFMLDVLVYNQYRQNIEWPAIWGRTLRVAPMLFVIIYLLHTQTATIKLGLLRQVLFLGAAVWAGCYMIHAANRHGYFAVMKRVPPIGTLWVWSVIEMQLWFAVASVITVGGFYWWGGYEAF</sequence>
<protein>
    <recommendedName>
        <fullName evidence="3">DUF7719 domain-containing protein</fullName>
    </recommendedName>
</protein>
<dbReference type="PANTHER" id="PTHR37846:SF1">
    <property type="entry name" value="DEACETYLASE-LIKE PROTEIN"/>
    <property type="match status" value="1"/>
</dbReference>
<keyword evidence="2" id="KW-1133">Transmembrane helix</keyword>
<dbReference type="PANTHER" id="PTHR37846">
    <property type="entry name" value="YALI0B21296P"/>
    <property type="match status" value="1"/>
</dbReference>
<dbReference type="EMBL" id="MU001706">
    <property type="protein sequence ID" value="KAF2452634.1"/>
    <property type="molecule type" value="Genomic_DNA"/>
</dbReference>
<dbReference type="AlphaFoldDB" id="A0A6A6NMR2"/>
<accession>A0A6A6NMR2</accession>
<keyword evidence="5" id="KW-1185">Reference proteome</keyword>